<keyword evidence="3" id="KW-1185">Reference proteome</keyword>
<comment type="caution">
    <text evidence="2">The sequence shown here is derived from an EMBL/GenBank/DDBJ whole genome shotgun (WGS) entry which is preliminary data.</text>
</comment>
<dbReference type="RefSeq" id="WP_190190274.1">
    <property type="nucleotide sequence ID" value="NZ_BMVU01000008.1"/>
</dbReference>
<feature type="compositionally biased region" description="Basic and acidic residues" evidence="1">
    <location>
        <begin position="21"/>
        <end position="40"/>
    </location>
</feature>
<evidence type="ECO:0000313" key="3">
    <source>
        <dbReference type="Proteomes" id="UP000619244"/>
    </source>
</evidence>
<proteinExistence type="predicted"/>
<reference evidence="2" key="2">
    <citation type="submission" date="2020-09" db="EMBL/GenBank/DDBJ databases">
        <authorList>
            <person name="Sun Q."/>
            <person name="Ohkuma M."/>
        </authorList>
    </citation>
    <scope>NUCLEOTIDE SEQUENCE</scope>
    <source>
        <strain evidence="2">JCM 4790</strain>
    </source>
</reference>
<sequence length="51" mass="5510">MSALVIESVKAERSGIVVRARTPDRPADRDRLPDRAEAGTDPRALVPLALT</sequence>
<evidence type="ECO:0000256" key="1">
    <source>
        <dbReference type="SAM" id="MobiDB-lite"/>
    </source>
</evidence>
<reference evidence="2" key="1">
    <citation type="journal article" date="2014" name="Int. J. Syst. Evol. Microbiol.">
        <title>Complete genome sequence of Corynebacterium casei LMG S-19264T (=DSM 44701T), isolated from a smear-ripened cheese.</title>
        <authorList>
            <consortium name="US DOE Joint Genome Institute (JGI-PGF)"/>
            <person name="Walter F."/>
            <person name="Albersmeier A."/>
            <person name="Kalinowski J."/>
            <person name="Ruckert C."/>
        </authorList>
    </citation>
    <scope>NUCLEOTIDE SEQUENCE</scope>
    <source>
        <strain evidence="2">JCM 4790</strain>
    </source>
</reference>
<accession>A0A918KNB3</accession>
<dbReference type="AlphaFoldDB" id="A0A918KNB3"/>
<protein>
    <submittedName>
        <fullName evidence="2">Uncharacterized protein</fullName>
    </submittedName>
</protein>
<dbReference type="Proteomes" id="UP000619244">
    <property type="component" value="Unassembled WGS sequence"/>
</dbReference>
<organism evidence="2 3">
    <name type="scientific">Streptomyces minutiscleroticus</name>
    <dbReference type="NCBI Taxonomy" id="68238"/>
    <lineage>
        <taxon>Bacteria</taxon>
        <taxon>Bacillati</taxon>
        <taxon>Actinomycetota</taxon>
        <taxon>Actinomycetes</taxon>
        <taxon>Kitasatosporales</taxon>
        <taxon>Streptomycetaceae</taxon>
        <taxon>Streptomyces</taxon>
    </lineage>
</organism>
<dbReference type="EMBL" id="BMVU01000008">
    <property type="protein sequence ID" value="GGX69599.1"/>
    <property type="molecule type" value="Genomic_DNA"/>
</dbReference>
<name>A0A918KNB3_9ACTN</name>
<feature type="region of interest" description="Disordered" evidence="1">
    <location>
        <begin position="19"/>
        <end position="51"/>
    </location>
</feature>
<gene>
    <name evidence="2" type="ORF">GCM10010358_25120</name>
</gene>
<evidence type="ECO:0000313" key="2">
    <source>
        <dbReference type="EMBL" id="GGX69599.1"/>
    </source>
</evidence>